<evidence type="ECO:0000256" key="9">
    <source>
        <dbReference type="ARBA" id="ARBA00023069"/>
    </source>
</evidence>
<evidence type="ECO:0000313" key="17">
    <source>
        <dbReference type="Proteomes" id="UP001162156"/>
    </source>
</evidence>
<comment type="subcellular location">
    <subcellularLocation>
        <location evidence="1">Cytoplasm</location>
        <location evidence="1">Cytoskeleton</location>
        <location evidence="1">Cilium axoneme</location>
    </subcellularLocation>
</comment>
<keyword evidence="7" id="KW-0243">Dynein</keyword>
<evidence type="ECO:0000259" key="15">
    <source>
        <dbReference type="Pfam" id="PF12781"/>
    </source>
</evidence>
<evidence type="ECO:0000256" key="10">
    <source>
        <dbReference type="ARBA" id="ARBA00023175"/>
    </source>
</evidence>
<dbReference type="GO" id="GO:0005874">
    <property type="term" value="C:microtubule"/>
    <property type="evidence" value="ECO:0007669"/>
    <property type="project" value="UniProtKB-KW"/>
</dbReference>
<evidence type="ECO:0008006" key="18">
    <source>
        <dbReference type="Google" id="ProtNLM"/>
    </source>
</evidence>
<keyword evidence="8 13" id="KW-0175">Coiled coil</keyword>
<proteinExistence type="inferred from homology"/>
<comment type="similarity">
    <text evidence="2">Belongs to the dynein heavy chain family.</text>
</comment>
<keyword evidence="9" id="KW-0969">Cilium</keyword>
<evidence type="ECO:0000256" key="6">
    <source>
        <dbReference type="ARBA" id="ARBA00022840"/>
    </source>
</evidence>
<dbReference type="Gene3D" id="1.10.8.1220">
    <property type="match status" value="1"/>
</dbReference>
<feature type="domain" description="Dynein heavy chain coiled coil stalk" evidence="14">
    <location>
        <begin position="3"/>
        <end position="134"/>
    </location>
</feature>
<dbReference type="GO" id="GO:0005524">
    <property type="term" value="F:ATP binding"/>
    <property type="evidence" value="ECO:0007669"/>
    <property type="project" value="UniProtKB-KW"/>
</dbReference>
<gene>
    <name evidence="16" type="ORF">NQ314_002002</name>
</gene>
<evidence type="ECO:0000256" key="4">
    <source>
        <dbReference type="ARBA" id="ARBA00022701"/>
    </source>
</evidence>
<dbReference type="InterPro" id="IPR027417">
    <property type="entry name" value="P-loop_NTPase"/>
</dbReference>
<organism evidence="16 17">
    <name type="scientific">Rhamnusium bicolor</name>
    <dbReference type="NCBI Taxonomy" id="1586634"/>
    <lineage>
        <taxon>Eukaryota</taxon>
        <taxon>Metazoa</taxon>
        <taxon>Ecdysozoa</taxon>
        <taxon>Arthropoda</taxon>
        <taxon>Hexapoda</taxon>
        <taxon>Insecta</taxon>
        <taxon>Pterygota</taxon>
        <taxon>Neoptera</taxon>
        <taxon>Endopterygota</taxon>
        <taxon>Coleoptera</taxon>
        <taxon>Polyphaga</taxon>
        <taxon>Cucujiformia</taxon>
        <taxon>Chrysomeloidea</taxon>
        <taxon>Cerambycidae</taxon>
        <taxon>Lepturinae</taxon>
        <taxon>Rhagiini</taxon>
        <taxon>Rhamnusium</taxon>
    </lineage>
</organism>
<evidence type="ECO:0000256" key="11">
    <source>
        <dbReference type="ARBA" id="ARBA00023212"/>
    </source>
</evidence>
<dbReference type="Proteomes" id="UP001162156">
    <property type="component" value="Unassembled WGS sequence"/>
</dbReference>
<dbReference type="AlphaFoldDB" id="A0AAV8ZQY8"/>
<keyword evidence="12" id="KW-0966">Cell projection</keyword>
<keyword evidence="6" id="KW-0067">ATP-binding</keyword>
<dbReference type="EMBL" id="JANEYF010000617">
    <property type="protein sequence ID" value="KAJ8968970.1"/>
    <property type="molecule type" value="Genomic_DNA"/>
</dbReference>
<evidence type="ECO:0000256" key="8">
    <source>
        <dbReference type="ARBA" id="ARBA00023054"/>
    </source>
</evidence>
<dbReference type="FunFam" id="3.40.50.300:FF:001145">
    <property type="entry name" value="Putative dynein heavy chain"/>
    <property type="match status" value="1"/>
</dbReference>
<dbReference type="GO" id="GO:0045505">
    <property type="term" value="F:dynein intermediate chain binding"/>
    <property type="evidence" value="ECO:0007669"/>
    <property type="project" value="InterPro"/>
</dbReference>
<evidence type="ECO:0000256" key="7">
    <source>
        <dbReference type="ARBA" id="ARBA00023017"/>
    </source>
</evidence>
<dbReference type="Gene3D" id="6.10.140.1060">
    <property type="match status" value="1"/>
</dbReference>
<evidence type="ECO:0000259" key="14">
    <source>
        <dbReference type="Pfam" id="PF12777"/>
    </source>
</evidence>
<reference evidence="16" key="1">
    <citation type="journal article" date="2023" name="Insect Mol. Biol.">
        <title>Genome sequencing provides insights into the evolution of gene families encoding plant cell wall-degrading enzymes in longhorned beetles.</title>
        <authorList>
            <person name="Shin N.R."/>
            <person name="Okamura Y."/>
            <person name="Kirsch R."/>
            <person name="Pauchet Y."/>
        </authorList>
    </citation>
    <scope>NUCLEOTIDE SEQUENCE</scope>
    <source>
        <strain evidence="16">RBIC_L_NR</strain>
    </source>
</reference>
<evidence type="ECO:0000313" key="16">
    <source>
        <dbReference type="EMBL" id="KAJ8968970.1"/>
    </source>
</evidence>
<keyword evidence="3" id="KW-0963">Cytoplasm</keyword>
<dbReference type="InterPro" id="IPR035706">
    <property type="entry name" value="AAA_9"/>
</dbReference>
<dbReference type="GO" id="GO:0007018">
    <property type="term" value="P:microtubule-based movement"/>
    <property type="evidence" value="ECO:0007669"/>
    <property type="project" value="InterPro"/>
</dbReference>
<sequence length="544" mass="61847">MYKFYFVNKAVAPKKAALSQANEDLAKTERVLAIARAKMKEIMDGLAKLQNQLASKIAFKEEKEQSIAVCEERMNRAVRLISGLAGERIRWIQTIASIESNVVNVTGDILICSGCVAYLTPFTDQYRRRLFDRWLKLISERQIPFTPNCNPVTTLGEPVQIRLWQLDGLPRDYLSTENAVLVSCSRRWPLFIDPQAQANKWVKNMGKQMGLAICKLADKDLMRTMESAIRFGKAVLVENVGTELDPALDPVLLRQVYNQGGTIVLKLGDVVVPYDNNFRLFITTKLPNPHYTPEVSIKVLLVNFTLVPSGLQDQLLALVVLQERPDLEEQRSQIVVGVAQMKHELKEIQDRILYKLSTSEGSPLDDLDFIITLEASKVKSDDINNKVEAAEITQIDIDNTRALYIPVANRAQILFFCLADLSNVDPMYQYSLEWFISIFVSSMAETEKSSDIPERVKIINDYFTFSLYTNVCRSLFERHKLQFAFLLCVRILMNSGDIDPHEWHHFLAGGSATRSNYQDRLEDAVDRRSYTTVQNALYTQDAAN</sequence>
<dbReference type="PANTHER" id="PTHR22878:SF73">
    <property type="entry name" value="DYNEIN AXONEMAL HEAVY CHAIN 1"/>
    <property type="match status" value="1"/>
</dbReference>
<evidence type="ECO:0000256" key="3">
    <source>
        <dbReference type="ARBA" id="ARBA00022490"/>
    </source>
</evidence>
<keyword evidence="11" id="KW-0206">Cytoskeleton</keyword>
<dbReference type="Pfam" id="PF12781">
    <property type="entry name" value="AAA_9"/>
    <property type="match status" value="1"/>
</dbReference>
<dbReference type="Gene3D" id="1.20.920.20">
    <property type="match status" value="1"/>
</dbReference>
<dbReference type="FunFam" id="1.10.8.1220:FF:000001">
    <property type="entry name" value="Dynein axonemal heavy chain 5"/>
    <property type="match status" value="1"/>
</dbReference>
<keyword evidence="10" id="KW-0505">Motor protein</keyword>
<comment type="caution">
    <text evidence="16">The sequence shown here is derived from an EMBL/GenBank/DDBJ whole genome shotgun (WGS) entry which is preliminary data.</text>
</comment>
<evidence type="ECO:0000256" key="1">
    <source>
        <dbReference type="ARBA" id="ARBA00004430"/>
    </source>
</evidence>
<keyword evidence="4" id="KW-0493">Microtubule</keyword>
<evidence type="ECO:0000256" key="2">
    <source>
        <dbReference type="ARBA" id="ARBA00008887"/>
    </source>
</evidence>
<evidence type="ECO:0000256" key="13">
    <source>
        <dbReference type="SAM" id="Coils"/>
    </source>
</evidence>
<dbReference type="GO" id="GO:0030286">
    <property type="term" value="C:dynein complex"/>
    <property type="evidence" value="ECO:0007669"/>
    <property type="project" value="UniProtKB-KW"/>
</dbReference>
<dbReference type="InterPro" id="IPR024743">
    <property type="entry name" value="Dynein_HC_stalk"/>
</dbReference>
<feature type="domain" description="Dynein heavy chain ATP-binding dynein motor region" evidence="15">
    <location>
        <begin position="163"/>
        <end position="383"/>
    </location>
</feature>
<dbReference type="Pfam" id="PF12777">
    <property type="entry name" value="MT"/>
    <property type="match status" value="1"/>
</dbReference>
<dbReference type="GO" id="GO:0005930">
    <property type="term" value="C:axoneme"/>
    <property type="evidence" value="ECO:0007669"/>
    <property type="project" value="UniProtKB-SubCell"/>
</dbReference>
<dbReference type="GO" id="GO:0051959">
    <property type="term" value="F:dynein light intermediate chain binding"/>
    <property type="evidence" value="ECO:0007669"/>
    <property type="project" value="InterPro"/>
</dbReference>
<keyword evidence="17" id="KW-1185">Reference proteome</keyword>
<protein>
    <recommendedName>
        <fullName evidence="18">Dynein heavy chain ATP-binding dynein motor region domain-containing protein</fullName>
    </recommendedName>
</protein>
<feature type="coiled-coil region" evidence="13">
    <location>
        <begin position="18"/>
        <end position="52"/>
    </location>
</feature>
<evidence type="ECO:0000256" key="12">
    <source>
        <dbReference type="ARBA" id="ARBA00023273"/>
    </source>
</evidence>
<dbReference type="Gene3D" id="3.40.50.300">
    <property type="entry name" value="P-loop containing nucleotide triphosphate hydrolases"/>
    <property type="match status" value="1"/>
</dbReference>
<name>A0AAV8ZQY8_9CUCU</name>
<accession>A0AAV8ZQY8</accession>
<dbReference type="InterPro" id="IPR026983">
    <property type="entry name" value="DHC"/>
</dbReference>
<dbReference type="PANTHER" id="PTHR22878">
    <property type="entry name" value="DYNEIN HEAVY CHAIN 6, AXONEMAL-LIKE-RELATED"/>
    <property type="match status" value="1"/>
</dbReference>
<keyword evidence="5" id="KW-0547">Nucleotide-binding</keyword>
<evidence type="ECO:0000256" key="5">
    <source>
        <dbReference type="ARBA" id="ARBA00022741"/>
    </source>
</evidence>